<feature type="domain" description="Enoyl reductase (ER)" evidence="3">
    <location>
        <begin position="16"/>
        <end position="341"/>
    </location>
</feature>
<proteinExistence type="inferred from homology"/>
<gene>
    <name evidence="4" type="ORF">IFM53868_02093</name>
</gene>
<protein>
    <submittedName>
        <fullName evidence="4">Protein TOXD</fullName>
    </submittedName>
</protein>
<evidence type="ECO:0000313" key="5">
    <source>
        <dbReference type="Proteomes" id="UP000465266"/>
    </source>
</evidence>
<dbReference type="InterPro" id="IPR011032">
    <property type="entry name" value="GroES-like_sf"/>
</dbReference>
<dbReference type="PANTHER" id="PTHR45348:SF2">
    <property type="entry name" value="ZINC-TYPE ALCOHOL DEHYDROGENASE-LIKE PROTEIN C2E1P3.01"/>
    <property type="match status" value="1"/>
</dbReference>
<dbReference type="InterPro" id="IPR013154">
    <property type="entry name" value="ADH-like_N"/>
</dbReference>
<evidence type="ECO:0000313" key="4">
    <source>
        <dbReference type="EMBL" id="GFF77461.1"/>
    </source>
</evidence>
<reference evidence="4 5" key="1">
    <citation type="submission" date="2020-01" db="EMBL/GenBank/DDBJ databases">
        <title>Draft genome sequence of Aspergillus udagawae IFM 53868.</title>
        <authorList>
            <person name="Takahashi H."/>
            <person name="Yaguchi T."/>
        </authorList>
    </citation>
    <scope>NUCLEOTIDE SEQUENCE [LARGE SCALE GENOMIC DNA]</scope>
    <source>
        <strain evidence="4 5">IFM 53868</strain>
    </source>
</reference>
<dbReference type="Gene3D" id="3.40.50.720">
    <property type="entry name" value="NAD(P)-binding Rossmann-like Domain"/>
    <property type="match status" value="1"/>
</dbReference>
<dbReference type="EMBL" id="BLKG01000014">
    <property type="protein sequence ID" value="GFF77461.1"/>
    <property type="molecule type" value="Genomic_DNA"/>
</dbReference>
<dbReference type="PANTHER" id="PTHR45348">
    <property type="entry name" value="HYPOTHETICAL OXIDOREDUCTASE (EUROFUNG)"/>
    <property type="match status" value="1"/>
</dbReference>
<keyword evidence="5" id="KW-1185">Reference proteome</keyword>
<dbReference type="SUPFAM" id="SSF51735">
    <property type="entry name" value="NAD(P)-binding Rossmann-fold domains"/>
    <property type="match status" value="1"/>
</dbReference>
<evidence type="ECO:0000259" key="3">
    <source>
        <dbReference type="SMART" id="SM00829"/>
    </source>
</evidence>
<dbReference type="InterPro" id="IPR036291">
    <property type="entry name" value="NAD(P)-bd_dom_sf"/>
</dbReference>
<dbReference type="InterPro" id="IPR013149">
    <property type="entry name" value="ADH-like_C"/>
</dbReference>
<evidence type="ECO:0000256" key="1">
    <source>
        <dbReference type="ARBA" id="ARBA00008072"/>
    </source>
</evidence>
<dbReference type="Pfam" id="PF00107">
    <property type="entry name" value="ADH_zinc_N"/>
    <property type="match status" value="1"/>
</dbReference>
<dbReference type="SMART" id="SM00829">
    <property type="entry name" value="PKS_ER"/>
    <property type="match status" value="1"/>
</dbReference>
<sequence>MSTQKAIIISSPKQEGLVTDRALPTLRDDYILVKTVCVALNPTDWKHIAFLSPTGVLVGCDYAGEVVAVGRNVKKQFKKGDCVCGFVHGSNAVQPEDGAFAEYIVAKGDIQMRIPDNLSFQEASTLGVGITTAGQALYQSLKLALPTEPLKTPETILIYGGSTATGTLAIQFAKLSGYTVLTTCSPHNFDLVKDLGADKASDYKDPQSADAIRAYTDNKLKLVLDTISVEASAQYCDKALSSEGGEYSALLAVGIKRATVNNRRTLAYTAIGEEFMLGDTPMAAKPEDKEFAERFWAMAERLLAAGKIKVHRPKVNPGGLKGALEGLQLLKLDKVSGEKLVYNVAETP</sequence>
<dbReference type="Proteomes" id="UP000465266">
    <property type="component" value="Unassembled WGS sequence"/>
</dbReference>
<comment type="similarity">
    <text evidence="1">Belongs to the zinc-containing alcohol dehydrogenase family.</text>
</comment>
<dbReference type="InterPro" id="IPR047122">
    <property type="entry name" value="Trans-enoyl_RdTase-like"/>
</dbReference>
<name>A0ABQ1AAH5_9EURO</name>
<comment type="caution">
    <text evidence="4">The sequence shown here is derived from an EMBL/GenBank/DDBJ whole genome shotgun (WGS) entry which is preliminary data.</text>
</comment>
<accession>A0ABQ1AAH5</accession>
<keyword evidence="2" id="KW-0560">Oxidoreductase</keyword>
<dbReference type="Gene3D" id="3.90.180.10">
    <property type="entry name" value="Medium-chain alcohol dehydrogenases, catalytic domain"/>
    <property type="match status" value="1"/>
</dbReference>
<dbReference type="SUPFAM" id="SSF50129">
    <property type="entry name" value="GroES-like"/>
    <property type="match status" value="1"/>
</dbReference>
<organism evidence="4 5">
    <name type="scientific">Aspergillus udagawae</name>
    <dbReference type="NCBI Taxonomy" id="91492"/>
    <lineage>
        <taxon>Eukaryota</taxon>
        <taxon>Fungi</taxon>
        <taxon>Dikarya</taxon>
        <taxon>Ascomycota</taxon>
        <taxon>Pezizomycotina</taxon>
        <taxon>Eurotiomycetes</taxon>
        <taxon>Eurotiomycetidae</taxon>
        <taxon>Eurotiales</taxon>
        <taxon>Aspergillaceae</taxon>
        <taxon>Aspergillus</taxon>
        <taxon>Aspergillus subgen. Fumigati</taxon>
    </lineage>
</organism>
<dbReference type="InterPro" id="IPR020843">
    <property type="entry name" value="ER"/>
</dbReference>
<evidence type="ECO:0000256" key="2">
    <source>
        <dbReference type="ARBA" id="ARBA00023002"/>
    </source>
</evidence>
<dbReference type="Pfam" id="PF08240">
    <property type="entry name" value="ADH_N"/>
    <property type="match status" value="1"/>
</dbReference>
<dbReference type="CDD" id="cd08249">
    <property type="entry name" value="enoyl_reductase_like"/>
    <property type="match status" value="1"/>
</dbReference>